<sequence>MLRVWGKLIKKNQIKQNYIAVNNDSKLPLGERLHLCLDEICMELDLQRPIWLEQNRQDIRSFGRTNFRQDHFIEPISYDALEIEILEMDDAKE</sequence>
<dbReference type="EMBL" id="JACRSQ010000011">
    <property type="protein sequence ID" value="MBC8543687.1"/>
    <property type="molecule type" value="Genomic_DNA"/>
</dbReference>
<dbReference type="RefSeq" id="WP_177717910.1">
    <property type="nucleotide sequence ID" value="NZ_JACRSQ010000011.1"/>
</dbReference>
<evidence type="ECO:0000313" key="2">
    <source>
        <dbReference type="Proteomes" id="UP000657006"/>
    </source>
</evidence>
<keyword evidence="2" id="KW-1185">Reference proteome</keyword>
<protein>
    <submittedName>
        <fullName evidence="1">Uncharacterized protein</fullName>
    </submittedName>
</protein>
<gene>
    <name evidence="1" type="ORF">H8730_09030</name>
</gene>
<dbReference type="AlphaFoldDB" id="A0A926DTV6"/>
<reference evidence="1" key="1">
    <citation type="submission" date="2020-08" db="EMBL/GenBank/DDBJ databases">
        <title>Genome public.</title>
        <authorList>
            <person name="Liu C."/>
            <person name="Sun Q."/>
        </authorList>
    </citation>
    <scope>NUCLEOTIDE SEQUENCE</scope>
    <source>
        <strain evidence="1">NSJ-32</strain>
    </source>
</reference>
<proteinExistence type="predicted"/>
<comment type="caution">
    <text evidence="1">The sequence shown here is derived from an EMBL/GenBank/DDBJ whole genome shotgun (WGS) entry which is preliminary data.</text>
</comment>
<organism evidence="1 2">
    <name type="scientific">Bianquea renquensis</name>
    <dbReference type="NCBI Taxonomy" id="2763661"/>
    <lineage>
        <taxon>Bacteria</taxon>
        <taxon>Bacillati</taxon>
        <taxon>Bacillota</taxon>
        <taxon>Clostridia</taxon>
        <taxon>Eubacteriales</taxon>
        <taxon>Bianqueaceae</taxon>
        <taxon>Bianquea</taxon>
    </lineage>
</organism>
<accession>A0A926DTV6</accession>
<dbReference type="Proteomes" id="UP000657006">
    <property type="component" value="Unassembled WGS sequence"/>
</dbReference>
<name>A0A926DTV6_9FIRM</name>
<evidence type="ECO:0000313" key="1">
    <source>
        <dbReference type="EMBL" id="MBC8543687.1"/>
    </source>
</evidence>